<evidence type="ECO:0008006" key="3">
    <source>
        <dbReference type="Google" id="ProtNLM"/>
    </source>
</evidence>
<protein>
    <recommendedName>
        <fullName evidence="3">Aminotransferase-like plant mobile domain-containing protein</fullName>
    </recommendedName>
</protein>
<dbReference type="PANTHER" id="PTHR48200">
    <property type="entry name" value="PROTEIN, PUTATIVE-RELATED"/>
    <property type="match status" value="1"/>
</dbReference>
<dbReference type="PANTHER" id="PTHR48200:SF1">
    <property type="entry name" value="AMINOTRANSFERASE-LIKE PLANT MOBILE DOMAIN-CONTAINING PROTEIN"/>
    <property type="match status" value="1"/>
</dbReference>
<gene>
    <name evidence="2" type="ORF">FSB_LOCUS30769</name>
</gene>
<name>A0A2N9GK97_FAGSY</name>
<proteinExistence type="predicted"/>
<feature type="compositionally biased region" description="Basic and acidic residues" evidence="1">
    <location>
        <begin position="13"/>
        <end position="28"/>
    </location>
</feature>
<dbReference type="AlphaFoldDB" id="A0A2N9GK97"/>
<feature type="region of interest" description="Disordered" evidence="1">
    <location>
        <begin position="9"/>
        <end position="32"/>
    </location>
</feature>
<organism evidence="2">
    <name type="scientific">Fagus sylvatica</name>
    <name type="common">Beechnut</name>
    <dbReference type="NCBI Taxonomy" id="28930"/>
    <lineage>
        <taxon>Eukaryota</taxon>
        <taxon>Viridiplantae</taxon>
        <taxon>Streptophyta</taxon>
        <taxon>Embryophyta</taxon>
        <taxon>Tracheophyta</taxon>
        <taxon>Spermatophyta</taxon>
        <taxon>Magnoliopsida</taxon>
        <taxon>eudicotyledons</taxon>
        <taxon>Gunneridae</taxon>
        <taxon>Pentapetalae</taxon>
        <taxon>rosids</taxon>
        <taxon>fabids</taxon>
        <taxon>Fagales</taxon>
        <taxon>Fagaceae</taxon>
        <taxon>Fagus</taxon>
    </lineage>
</organism>
<evidence type="ECO:0000256" key="1">
    <source>
        <dbReference type="SAM" id="MobiDB-lite"/>
    </source>
</evidence>
<accession>A0A2N9GK97</accession>
<dbReference type="EMBL" id="OIVN01002347">
    <property type="protein sequence ID" value="SPD02887.1"/>
    <property type="molecule type" value="Genomic_DNA"/>
</dbReference>
<reference evidence="2" key="1">
    <citation type="submission" date="2018-02" db="EMBL/GenBank/DDBJ databases">
        <authorList>
            <person name="Cohen D.B."/>
            <person name="Kent A.D."/>
        </authorList>
    </citation>
    <scope>NUCLEOTIDE SEQUENCE</scope>
</reference>
<evidence type="ECO:0000313" key="2">
    <source>
        <dbReference type="EMBL" id="SPD02887.1"/>
    </source>
</evidence>
<sequence length="442" mass="51234">MFRPLHWVKGRGSHRDKGPSSRKNDRKTQLPGEQVRIKDDIGRATSLLTMEVNWDLLQALASFWDPVLRCASIGGVDLVLSIEEYTALLQHGAVRPEIRKVGITWRYASISFDFLTSWFSRSQCLRDYIGDFISGSQGWEELRIKAFKLAFSALVSETVRSLSYCRIHGTSVPMFCALLFQLWFYSHLCYFYELQTFFYFERSTIMHSKGIDLLFEGSSEEWTLYLIGLPRSKWAWRVTWAPVEWHAWTHCHGLLGLPLLRYLSGTSMWEGIEKVTHYWSCWLLEVDFVDLDSPSEEIVTPEYVRWREELGSSFLSMPPSRPAELDEVRDELDIERAARQEFKPHYMEEQIARTQAKDELDLLRAYTQSLMDFSIGHPHDIVRLQRAMEARDDALTETRAEMKAFLFRISILQCRVSSASQILASSDPGSLLSRASIRLSQI</sequence>